<organism evidence="1 2">
    <name type="scientific">Caerostris darwini</name>
    <dbReference type="NCBI Taxonomy" id="1538125"/>
    <lineage>
        <taxon>Eukaryota</taxon>
        <taxon>Metazoa</taxon>
        <taxon>Ecdysozoa</taxon>
        <taxon>Arthropoda</taxon>
        <taxon>Chelicerata</taxon>
        <taxon>Arachnida</taxon>
        <taxon>Araneae</taxon>
        <taxon>Araneomorphae</taxon>
        <taxon>Entelegynae</taxon>
        <taxon>Araneoidea</taxon>
        <taxon>Araneidae</taxon>
        <taxon>Caerostris</taxon>
    </lineage>
</organism>
<protein>
    <submittedName>
        <fullName evidence="1">Uncharacterized protein</fullName>
    </submittedName>
</protein>
<dbReference type="EMBL" id="BPLQ01002250">
    <property type="protein sequence ID" value="GIX90538.1"/>
    <property type="molecule type" value="Genomic_DNA"/>
</dbReference>
<comment type="caution">
    <text evidence="1">The sequence shown here is derived from an EMBL/GenBank/DDBJ whole genome shotgun (WGS) entry which is preliminary data.</text>
</comment>
<keyword evidence="2" id="KW-1185">Reference proteome</keyword>
<dbReference type="AlphaFoldDB" id="A0AAV4P0I7"/>
<reference evidence="1 2" key="1">
    <citation type="submission" date="2021-06" db="EMBL/GenBank/DDBJ databases">
        <title>Caerostris darwini draft genome.</title>
        <authorList>
            <person name="Kono N."/>
            <person name="Arakawa K."/>
        </authorList>
    </citation>
    <scope>NUCLEOTIDE SEQUENCE [LARGE SCALE GENOMIC DNA]</scope>
</reference>
<gene>
    <name evidence="1" type="ORF">CDAR_74911</name>
</gene>
<evidence type="ECO:0000313" key="1">
    <source>
        <dbReference type="EMBL" id="GIX90538.1"/>
    </source>
</evidence>
<accession>A0AAV4P0I7</accession>
<dbReference type="Proteomes" id="UP001054837">
    <property type="component" value="Unassembled WGS sequence"/>
</dbReference>
<sequence length="90" mass="10258">MLQFSQVINSNSFAAVIPEACVADYWEQIDCVNRGSGLQTKCPLAVCNLFWVMLGDCDREGLFNPGHTGRKRQRWVIKCRFGRGRHLGKR</sequence>
<evidence type="ECO:0000313" key="2">
    <source>
        <dbReference type="Proteomes" id="UP001054837"/>
    </source>
</evidence>
<name>A0AAV4P0I7_9ARAC</name>
<proteinExistence type="predicted"/>